<dbReference type="InterPro" id="IPR006995">
    <property type="entry name" value="ATP_synth_F0_jsu"/>
</dbReference>
<name>A0AAE8MVW8_9PEZI</name>
<dbReference type="GO" id="GO:0046933">
    <property type="term" value="F:proton-transporting ATP synthase activity, rotational mechanism"/>
    <property type="evidence" value="ECO:0007669"/>
    <property type="project" value="TreeGrafter"/>
</dbReference>
<accession>A0AAE8MVW8</accession>
<gene>
    <name evidence="2" type="ORF">DNG_03068</name>
</gene>
<comment type="caution">
    <text evidence="2">The sequence shown here is derived from an EMBL/GenBank/DDBJ whole genome shotgun (WGS) entry which is preliminary data.</text>
</comment>
<dbReference type="AlphaFoldDB" id="A0AAE8MVW8"/>
<dbReference type="GO" id="GO:0045259">
    <property type="term" value="C:proton-transporting ATP synthase complex"/>
    <property type="evidence" value="ECO:0007669"/>
    <property type="project" value="InterPro"/>
</dbReference>
<sequence>MPLNGTASKNSSSNPIRSTNESVLSQSSRTPPTTTAKMLWFGARAIKKFPSPTLKPLAPFWAAGLIVLYGVNSAQDAMMAGAEWKNDPRNPHAK</sequence>
<reference evidence="2" key="1">
    <citation type="submission" date="2018-03" db="EMBL/GenBank/DDBJ databases">
        <authorList>
            <person name="Guldener U."/>
        </authorList>
    </citation>
    <scope>NUCLEOTIDE SEQUENCE</scope>
</reference>
<keyword evidence="3" id="KW-1185">Reference proteome</keyword>
<proteinExistence type="predicted"/>
<feature type="region of interest" description="Disordered" evidence="1">
    <location>
        <begin position="1"/>
        <end position="32"/>
    </location>
</feature>
<dbReference type="PANTHER" id="PTHR28060">
    <property type="entry name" value="ATP SYNTHASE SUBUNIT J, MITOCHONDRIAL"/>
    <property type="match status" value="1"/>
</dbReference>
<organism evidence="2 3">
    <name type="scientific">Cephalotrichum gorgonifer</name>
    <dbReference type="NCBI Taxonomy" id="2041049"/>
    <lineage>
        <taxon>Eukaryota</taxon>
        <taxon>Fungi</taxon>
        <taxon>Dikarya</taxon>
        <taxon>Ascomycota</taxon>
        <taxon>Pezizomycotina</taxon>
        <taxon>Sordariomycetes</taxon>
        <taxon>Hypocreomycetidae</taxon>
        <taxon>Microascales</taxon>
        <taxon>Microascaceae</taxon>
        <taxon>Cephalotrichum</taxon>
    </lineage>
</organism>
<dbReference type="EMBL" id="ONZQ02000003">
    <property type="protein sequence ID" value="SPO00221.1"/>
    <property type="molecule type" value="Genomic_DNA"/>
</dbReference>
<dbReference type="Pfam" id="PF04911">
    <property type="entry name" value="ATP-synt_J"/>
    <property type="match status" value="1"/>
</dbReference>
<evidence type="ECO:0000256" key="1">
    <source>
        <dbReference type="SAM" id="MobiDB-lite"/>
    </source>
</evidence>
<evidence type="ECO:0000313" key="2">
    <source>
        <dbReference type="EMBL" id="SPO00221.1"/>
    </source>
</evidence>
<dbReference type="Proteomes" id="UP001187682">
    <property type="component" value="Unassembled WGS sequence"/>
</dbReference>
<protein>
    <submittedName>
        <fullName evidence="2">Related to ATP synthase chain j, mitochondrial</fullName>
    </submittedName>
</protein>
<evidence type="ECO:0000313" key="3">
    <source>
        <dbReference type="Proteomes" id="UP001187682"/>
    </source>
</evidence>
<dbReference type="PANTHER" id="PTHR28060:SF1">
    <property type="entry name" value="ATP SYNTHASE SUBUNIT J, MITOCHONDRIAL"/>
    <property type="match status" value="1"/>
</dbReference>